<dbReference type="EMBL" id="FOOE01000034">
    <property type="protein sequence ID" value="SFG20961.1"/>
    <property type="molecule type" value="Genomic_DNA"/>
</dbReference>
<dbReference type="RefSeq" id="WP_027639733.1">
    <property type="nucleotide sequence ID" value="NZ_BAAACD010000022.1"/>
</dbReference>
<dbReference type="AlphaFoldDB" id="A0A1I2Q5R2"/>
<dbReference type="PANTHER" id="PTHR11603">
    <property type="entry name" value="AAA FAMILY ATPASE"/>
    <property type="match status" value="1"/>
</dbReference>
<evidence type="ECO:0000313" key="8">
    <source>
        <dbReference type="EMBL" id="SFG20961.1"/>
    </source>
</evidence>
<dbReference type="GeneID" id="90546213"/>
<dbReference type="Pfam" id="PF01938">
    <property type="entry name" value="TRAM"/>
    <property type="match status" value="1"/>
</dbReference>
<dbReference type="GO" id="GO:0004518">
    <property type="term" value="F:nuclease activity"/>
    <property type="evidence" value="ECO:0007669"/>
    <property type="project" value="UniProtKB-KW"/>
</dbReference>
<evidence type="ECO:0000313" key="10">
    <source>
        <dbReference type="Proteomes" id="UP000246114"/>
    </source>
</evidence>
<evidence type="ECO:0000256" key="5">
    <source>
        <dbReference type="SAM" id="Phobius"/>
    </source>
</evidence>
<keyword evidence="4" id="KW-0460">Magnesium</keyword>
<evidence type="ECO:0000256" key="1">
    <source>
        <dbReference type="ARBA" id="ARBA00001946"/>
    </source>
</evidence>
<keyword evidence="3" id="KW-0378">Hydrolase</keyword>
<comment type="cofactor">
    <cofactor evidence="1">
        <name>Mg(2+)</name>
        <dbReference type="ChEBI" id="CHEBI:18420"/>
    </cofactor>
</comment>
<proteinExistence type="predicted"/>
<dbReference type="SMART" id="SM00670">
    <property type="entry name" value="PINc"/>
    <property type="match status" value="1"/>
</dbReference>
<dbReference type="EMBL" id="QAMZ01000027">
    <property type="protein sequence ID" value="PWL54092.1"/>
    <property type="molecule type" value="Genomic_DNA"/>
</dbReference>
<gene>
    <name evidence="7" type="ORF">DBY38_05365</name>
    <name evidence="8" type="ORF">SAMN04487885_13411</name>
</gene>
<dbReference type="Gene3D" id="3.40.50.1010">
    <property type="entry name" value="5'-nuclease"/>
    <property type="match status" value="1"/>
</dbReference>
<evidence type="ECO:0000259" key="6">
    <source>
        <dbReference type="PROSITE" id="PS50926"/>
    </source>
</evidence>
<dbReference type="OrthoDB" id="9780734at2"/>
<dbReference type="eggNOG" id="COG4956">
    <property type="taxonomic scope" value="Bacteria"/>
</dbReference>
<dbReference type="InterPro" id="IPR002716">
    <property type="entry name" value="PIN_dom"/>
</dbReference>
<feature type="domain" description="TRAM" evidence="6">
    <location>
        <begin position="294"/>
        <end position="355"/>
    </location>
</feature>
<feature type="transmembrane region" description="Helical" evidence="5">
    <location>
        <begin position="12"/>
        <end position="31"/>
    </location>
</feature>
<organism evidence="8 9">
    <name type="scientific">Clostridium cadaveris</name>
    <dbReference type="NCBI Taxonomy" id="1529"/>
    <lineage>
        <taxon>Bacteria</taxon>
        <taxon>Bacillati</taxon>
        <taxon>Bacillota</taxon>
        <taxon>Clostridia</taxon>
        <taxon>Eubacteriales</taxon>
        <taxon>Clostridiaceae</taxon>
        <taxon>Clostridium</taxon>
    </lineage>
</organism>
<dbReference type="Proteomes" id="UP000182135">
    <property type="component" value="Unassembled WGS sequence"/>
</dbReference>
<feature type="transmembrane region" description="Helical" evidence="5">
    <location>
        <begin position="116"/>
        <end position="134"/>
    </location>
</feature>
<reference evidence="8 9" key="1">
    <citation type="submission" date="2016-10" db="EMBL/GenBank/DDBJ databases">
        <authorList>
            <person name="de Groot N.N."/>
        </authorList>
    </citation>
    <scope>NUCLEOTIDE SEQUENCE [LARGE SCALE GENOMIC DNA]</scope>
    <source>
        <strain evidence="8 9">NLAE-zl-G419</strain>
    </source>
</reference>
<dbReference type="CDD" id="cd09877">
    <property type="entry name" value="PIN_YacL-like"/>
    <property type="match status" value="1"/>
</dbReference>
<feature type="transmembrane region" description="Helical" evidence="5">
    <location>
        <begin position="85"/>
        <end position="110"/>
    </location>
</feature>
<keyword evidence="5" id="KW-0812">Transmembrane</keyword>
<evidence type="ECO:0000313" key="7">
    <source>
        <dbReference type="EMBL" id="PWL54092.1"/>
    </source>
</evidence>
<dbReference type="InterPro" id="IPR052041">
    <property type="entry name" value="Nucleic_acid_metab_PIN/TRAM"/>
</dbReference>
<keyword evidence="9" id="KW-1185">Reference proteome</keyword>
<dbReference type="STRING" id="1529.SAMN04487885_13411"/>
<keyword evidence="5" id="KW-1133">Transmembrane helix</keyword>
<dbReference type="Pfam" id="PF01850">
    <property type="entry name" value="PIN"/>
    <property type="match status" value="1"/>
</dbReference>
<feature type="transmembrane region" description="Helical" evidence="5">
    <location>
        <begin position="43"/>
        <end position="64"/>
    </location>
</feature>
<protein>
    <submittedName>
        <fullName evidence="7">PIN domain nuclease</fullName>
    </submittedName>
</protein>
<evidence type="ECO:0000256" key="3">
    <source>
        <dbReference type="ARBA" id="ARBA00022801"/>
    </source>
</evidence>
<dbReference type="InterPro" id="IPR029060">
    <property type="entry name" value="PIN-like_dom_sf"/>
</dbReference>
<evidence type="ECO:0000256" key="4">
    <source>
        <dbReference type="ARBA" id="ARBA00022842"/>
    </source>
</evidence>
<evidence type="ECO:0000313" key="9">
    <source>
        <dbReference type="Proteomes" id="UP000182135"/>
    </source>
</evidence>
<name>A0A1I2Q5R2_9CLOT</name>
<dbReference type="InterPro" id="IPR002792">
    <property type="entry name" value="TRAM_dom"/>
</dbReference>
<evidence type="ECO:0000256" key="2">
    <source>
        <dbReference type="ARBA" id="ARBA00022722"/>
    </source>
</evidence>
<dbReference type="PANTHER" id="PTHR11603:SF147">
    <property type="entry name" value="MEMBRANE PROTEIN"/>
    <property type="match status" value="1"/>
</dbReference>
<dbReference type="SUPFAM" id="SSF88723">
    <property type="entry name" value="PIN domain-like"/>
    <property type="match status" value="1"/>
</dbReference>
<dbReference type="PROSITE" id="PS50926">
    <property type="entry name" value="TRAM"/>
    <property type="match status" value="1"/>
</dbReference>
<sequence length="359" mass="39442">MLRKILRISFTIIGMTIGFYLGTIVLATEFLKSFKESVIKSGGVLAIISLICGLILYLLFPWIYKNLRKLMDYIEKNMQKLSAMEIIFGAVGAILFLVISALVFSVLTGVPRVGKLLYAVINIIMAVLGADLAIKKKDEILNALGNFKKVGSNKDKKVKHSYKGTPKVLDTSVIIDGRIADLCKTGFIEGTLVIPNFVLEELRHIADSSDGLKRNRGRRGLDILNKIQKELDIDVEISEKDFPDIAEVDSKLLKLAQVLGGKVITNDYNLNKVAEFQGVPVLNINELANAIKPVLLPGEEMSIQIIKDGKESGQGVAYLDDGTMIVVEGGRKHIGEDLDVIVTSVLQTPAGRMIFAKEK</sequence>
<keyword evidence="2" id="KW-0540">Nuclease</keyword>
<accession>A0A1I2Q5R2</accession>
<dbReference type="GO" id="GO:0016787">
    <property type="term" value="F:hydrolase activity"/>
    <property type="evidence" value="ECO:0007669"/>
    <property type="project" value="UniProtKB-KW"/>
</dbReference>
<dbReference type="Proteomes" id="UP000246114">
    <property type="component" value="Unassembled WGS sequence"/>
</dbReference>
<keyword evidence="5" id="KW-0472">Membrane</keyword>
<reference evidence="7 10" key="2">
    <citation type="submission" date="2018-03" db="EMBL/GenBank/DDBJ databases">
        <title>The uncultured portion of the human microbiome is neutrally assembled.</title>
        <authorList>
            <person name="Jeraldo P."/>
            <person name="Boardman L."/>
            <person name="White B.A."/>
            <person name="Nelson H."/>
            <person name="Goldenfeld N."/>
            <person name="Chia N."/>
        </authorList>
    </citation>
    <scope>NUCLEOTIDE SEQUENCE [LARGE SCALE GENOMIC DNA]</scope>
    <source>
        <strain evidence="7">CIM:MAG 903</strain>
    </source>
</reference>